<dbReference type="EMBL" id="BJWA01000036">
    <property type="protein sequence ID" value="GEL81768.1"/>
    <property type="molecule type" value="Genomic_DNA"/>
</dbReference>
<evidence type="ECO:0000313" key="3">
    <source>
        <dbReference type="EMBL" id="OTP28512.1"/>
    </source>
</evidence>
<evidence type="ECO:0000259" key="1">
    <source>
        <dbReference type="Pfam" id="PF05043"/>
    </source>
</evidence>
<evidence type="ECO:0000313" key="2">
    <source>
        <dbReference type="EMBL" id="GEL81768.1"/>
    </source>
</evidence>
<comment type="caution">
    <text evidence="3">The sequence shown here is derived from an EMBL/GenBank/DDBJ whole genome shotgun (WGS) entry which is preliminary data.</text>
</comment>
<dbReference type="Pfam" id="PF05043">
    <property type="entry name" value="Mga"/>
    <property type="match status" value="1"/>
</dbReference>
<feature type="domain" description="Mga helix-turn-helix" evidence="1">
    <location>
        <begin position="8"/>
        <end position="53"/>
    </location>
</feature>
<organism evidence="3 4">
    <name type="scientific">Enterococcus mundtii</name>
    <dbReference type="NCBI Taxonomy" id="53346"/>
    <lineage>
        <taxon>Bacteria</taxon>
        <taxon>Bacillati</taxon>
        <taxon>Bacillota</taxon>
        <taxon>Bacilli</taxon>
        <taxon>Lactobacillales</taxon>
        <taxon>Enterococcaceae</taxon>
        <taxon>Enterococcus</taxon>
    </lineage>
</organism>
<reference evidence="2 5" key="2">
    <citation type="submission" date="2019-07" db="EMBL/GenBank/DDBJ databases">
        <title>Whole genome shotgun sequence of Enterococcus mundtii NBRC 100490.</title>
        <authorList>
            <person name="Hosoyama A."/>
            <person name="Uohara A."/>
            <person name="Ohji S."/>
            <person name="Ichikawa N."/>
        </authorList>
    </citation>
    <scope>NUCLEOTIDE SEQUENCE [LARGE SCALE GENOMIC DNA]</scope>
    <source>
        <strain evidence="2 5">NBRC 100490</strain>
    </source>
</reference>
<dbReference type="GeneID" id="98907040"/>
<name>A0A1I4PLL6_ENTMU</name>
<evidence type="ECO:0000313" key="4">
    <source>
        <dbReference type="Proteomes" id="UP000195024"/>
    </source>
</evidence>
<dbReference type="Proteomes" id="UP000195024">
    <property type="component" value="Unassembled WGS sequence"/>
</dbReference>
<dbReference type="InterPro" id="IPR007737">
    <property type="entry name" value="Mga_HTH"/>
</dbReference>
<dbReference type="Proteomes" id="UP000321175">
    <property type="component" value="Unassembled WGS sequence"/>
</dbReference>
<gene>
    <name evidence="3" type="ORF">A5802_002254</name>
    <name evidence="2" type="ORF">EMU01_29120</name>
</gene>
<accession>A0A1I4PLL6</accession>
<dbReference type="RefSeq" id="WP_081355946.1">
    <property type="nucleotide sequence ID" value="NZ_BJWA01000036.1"/>
</dbReference>
<proteinExistence type="predicted"/>
<protein>
    <recommendedName>
        <fullName evidence="1">Mga helix-turn-helix domain-containing protein</fullName>
    </recommendedName>
</protein>
<evidence type="ECO:0000313" key="5">
    <source>
        <dbReference type="Proteomes" id="UP000321175"/>
    </source>
</evidence>
<keyword evidence="5" id="KW-1185">Reference proteome</keyword>
<sequence length="56" mass="6758">MKQLFYNYSKSTFRIILSKIEPVLIEYNLTLELNPINISGDEGAIRKFFMDFYYIR</sequence>
<dbReference type="EMBL" id="NGMS01000001">
    <property type="protein sequence ID" value="OTP28512.1"/>
    <property type="molecule type" value="Genomic_DNA"/>
</dbReference>
<dbReference type="AlphaFoldDB" id="A0A1I4PLL6"/>
<reference evidence="3 4" key="1">
    <citation type="submission" date="2017-05" db="EMBL/GenBank/DDBJ databases">
        <title>The Genome Sequence of Enterococcus mundtii 6B1_DIV0119.</title>
        <authorList>
            <consortium name="The Broad Institute Genomics Platform"/>
            <consortium name="The Broad Institute Genomic Center for Infectious Diseases"/>
            <person name="Earl A."/>
            <person name="Manson A."/>
            <person name="Schwartman J."/>
            <person name="Gilmore M."/>
            <person name="Abouelleil A."/>
            <person name="Cao P."/>
            <person name="Chapman S."/>
            <person name="Cusick C."/>
            <person name="Shea T."/>
            <person name="Young S."/>
            <person name="Neafsey D."/>
            <person name="Nusbaum C."/>
            <person name="Birren B."/>
        </authorList>
    </citation>
    <scope>NUCLEOTIDE SEQUENCE [LARGE SCALE GENOMIC DNA]</scope>
    <source>
        <strain evidence="3 4">6B1_DIV0119</strain>
    </source>
</reference>